<feature type="transmembrane region" description="Helical" evidence="1">
    <location>
        <begin position="7"/>
        <end position="28"/>
    </location>
</feature>
<dbReference type="Proteomes" id="UP000823399">
    <property type="component" value="Unassembled WGS sequence"/>
</dbReference>
<dbReference type="RefSeq" id="XP_041294013.1">
    <property type="nucleotide sequence ID" value="XM_041437039.1"/>
</dbReference>
<gene>
    <name evidence="2" type="ORF">F5147DRAFT_690148</name>
</gene>
<dbReference type="EMBL" id="JABBWM010000021">
    <property type="protein sequence ID" value="KAG2110335.1"/>
    <property type="molecule type" value="Genomic_DNA"/>
</dbReference>
<keyword evidence="1" id="KW-0812">Transmembrane</keyword>
<dbReference type="AlphaFoldDB" id="A0A9P7JVJ1"/>
<evidence type="ECO:0000256" key="1">
    <source>
        <dbReference type="SAM" id="Phobius"/>
    </source>
</evidence>
<comment type="caution">
    <text evidence="2">The sequence shown here is derived from an EMBL/GenBank/DDBJ whole genome shotgun (WGS) entry which is preliminary data.</text>
</comment>
<accession>A0A9P7JVJ1</accession>
<evidence type="ECO:0000313" key="2">
    <source>
        <dbReference type="EMBL" id="KAG2110335.1"/>
    </source>
</evidence>
<sequence>MRPMDYCTVNFSHETLIISFLIILRYIVHYCPCCRFGFDSQTRLPFTSAAWPSALTIFLVTRCD</sequence>
<keyword evidence="1" id="KW-1133">Transmembrane helix</keyword>
<keyword evidence="3" id="KW-1185">Reference proteome</keyword>
<proteinExistence type="predicted"/>
<evidence type="ECO:0000313" key="3">
    <source>
        <dbReference type="Proteomes" id="UP000823399"/>
    </source>
</evidence>
<dbReference type="GeneID" id="64699298"/>
<protein>
    <submittedName>
        <fullName evidence="2">Uncharacterized protein</fullName>
    </submittedName>
</protein>
<organism evidence="2 3">
    <name type="scientific">Suillus discolor</name>
    <dbReference type="NCBI Taxonomy" id="1912936"/>
    <lineage>
        <taxon>Eukaryota</taxon>
        <taxon>Fungi</taxon>
        <taxon>Dikarya</taxon>
        <taxon>Basidiomycota</taxon>
        <taxon>Agaricomycotina</taxon>
        <taxon>Agaricomycetes</taxon>
        <taxon>Agaricomycetidae</taxon>
        <taxon>Boletales</taxon>
        <taxon>Suillineae</taxon>
        <taxon>Suillaceae</taxon>
        <taxon>Suillus</taxon>
    </lineage>
</organism>
<keyword evidence="1" id="KW-0472">Membrane</keyword>
<name>A0A9P7JVJ1_9AGAM</name>
<reference evidence="2" key="1">
    <citation type="journal article" date="2020" name="New Phytol.">
        <title>Comparative genomics reveals dynamic genome evolution in host specialist ectomycorrhizal fungi.</title>
        <authorList>
            <person name="Lofgren L.A."/>
            <person name="Nguyen N.H."/>
            <person name="Vilgalys R."/>
            <person name="Ruytinx J."/>
            <person name="Liao H.L."/>
            <person name="Branco S."/>
            <person name="Kuo A."/>
            <person name="LaButti K."/>
            <person name="Lipzen A."/>
            <person name="Andreopoulos W."/>
            <person name="Pangilinan J."/>
            <person name="Riley R."/>
            <person name="Hundley H."/>
            <person name="Na H."/>
            <person name="Barry K."/>
            <person name="Grigoriev I.V."/>
            <person name="Stajich J.E."/>
            <person name="Kennedy P.G."/>
        </authorList>
    </citation>
    <scope>NUCLEOTIDE SEQUENCE</scope>
    <source>
        <strain evidence="2">FC423</strain>
    </source>
</reference>